<dbReference type="AlphaFoldDB" id="A0A645ACU9"/>
<dbReference type="Gene3D" id="3.40.50.280">
    <property type="entry name" value="Cobalamin-binding domain"/>
    <property type="match status" value="1"/>
</dbReference>
<dbReference type="CDD" id="cd02065">
    <property type="entry name" value="B12-binding_like"/>
    <property type="match status" value="1"/>
</dbReference>
<sequence>MDIMRELKVRERKNKNESHSVLALTPGPEMHNIGLKMIADLLELEGREVTYIGSNVPVLSIIKAIEIIKPNIIAFSVTMPYHIEAAKNTIAALRNYFDNKVPRIIVGGLAFLNCKDPCGETGADFYGLSLEDVSRAIEKGGI</sequence>
<evidence type="ECO:0000259" key="1">
    <source>
        <dbReference type="PROSITE" id="PS51332"/>
    </source>
</evidence>
<proteinExistence type="predicted"/>
<organism evidence="2">
    <name type="scientific">bioreactor metagenome</name>
    <dbReference type="NCBI Taxonomy" id="1076179"/>
    <lineage>
        <taxon>unclassified sequences</taxon>
        <taxon>metagenomes</taxon>
        <taxon>ecological metagenomes</taxon>
    </lineage>
</organism>
<dbReference type="InterPro" id="IPR006158">
    <property type="entry name" value="Cobalamin-bd"/>
</dbReference>
<gene>
    <name evidence="2" type="ORF">SDC9_97755</name>
</gene>
<accession>A0A645ACU9</accession>
<comment type="caution">
    <text evidence="2">The sequence shown here is derived from an EMBL/GenBank/DDBJ whole genome shotgun (WGS) entry which is preliminary data.</text>
</comment>
<dbReference type="SUPFAM" id="SSF52242">
    <property type="entry name" value="Cobalamin (vitamin B12)-binding domain"/>
    <property type="match status" value="1"/>
</dbReference>
<dbReference type="InterPro" id="IPR036724">
    <property type="entry name" value="Cobalamin-bd_sf"/>
</dbReference>
<feature type="domain" description="B12-binding" evidence="1">
    <location>
        <begin position="18"/>
        <end position="142"/>
    </location>
</feature>
<dbReference type="PROSITE" id="PS51332">
    <property type="entry name" value="B12_BINDING"/>
    <property type="match status" value="1"/>
</dbReference>
<dbReference type="GO" id="GO:0031419">
    <property type="term" value="F:cobalamin binding"/>
    <property type="evidence" value="ECO:0007669"/>
    <property type="project" value="InterPro"/>
</dbReference>
<reference evidence="2" key="1">
    <citation type="submission" date="2019-08" db="EMBL/GenBank/DDBJ databases">
        <authorList>
            <person name="Kucharzyk K."/>
            <person name="Murdoch R.W."/>
            <person name="Higgins S."/>
            <person name="Loffler F."/>
        </authorList>
    </citation>
    <scope>NUCLEOTIDE SEQUENCE</scope>
</reference>
<protein>
    <recommendedName>
        <fullName evidence="1">B12-binding domain-containing protein</fullName>
    </recommendedName>
</protein>
<dbReference type="Pfam" id="PF02310">
    <property type="entry name" value="B12-binding"/>
    <property type="match status" value="1"/>
</dbReference>
<dbReference type="EMBL" id="VSSQ01013222">
    <property type="protein sequence ID" value="MPM51009.1"/>
    <property type="molecule type" value="Genomic_DNA"/>
</dbReference>
<evidence type="ECO:0000313" key="2">
    <source>
        <dbReference type="EMBL" id="MPM51009.1"/>
    </source>
</evidence>
<name>A0A645ACU9_9ZZZZ</name>
<dbReference type="GO" id="GO:0046872">
    <property type="term" value="F:metal ion binding"/>
    <property type="evidence" value="ECO:0007669"/>
    <property type="project" value="InterPro"/>
</dbReference>